<name>A0ABD2AGH1_VESMC</name>
<sequence length="89" mass="10504">MPYTIYFDEIKKQSYNLRTKFSKLKSVLIEAFSSEREEEFPKDIYTDTLERTNINPAENNSSDIYNLRLAKKESLWKGRSTLHAKFGSM</sequence>
<dbReference type="Proteomes" id="UP001607303">
    <property type="component" value="Unassembled WGS sequence"/>
</dbReference>
<comment type="caution">
    <text evidence="1">The sequence shown here is derived from an EMBL/GenBank/DDBJ whole genome shotgun (WGS) entry which is preliminary data.</text>
</comment>
<evidence type="ECO:0000313" key="2">
    <source>
        <dbReference type="Proteomes" id="UP001607303"/>
    </source>
</evidence>
<dbReference type="EMBL" id="JAYRBN010000119">
    <property type="protein sequence ID" value="KAL2719727.1"/>
    <property type="molecule type" value="Genomic_DNA"/>
</dbReference>
<proteinExistence type="predicted"/>
<gene>
    <name evidence="1" type="ORF">V1477_021221</name>
</gene>
<organism evidence="1 2">
    <name type="scientific">Vespula maculifrons</name>
    <name type="common">Eastern yellow jacket</name>
    <name type="synonym">Wasp</name>
    <dbReference type="NCBI Taxonomy" id="7453"/>
    <lineage>
        <taxon>Eukaryota</taxon>
        <taxon>Metazoa</taxon>
        <taxon>Ecdysozoa</taxon>
        <taxon>Arthropoda</taxon>
        <taxon>Hexapoda</taxon>
        <taxon>Insecta</taxon>
        <taxon>Pterygota</taxon>
        <taxon>Neoptera</taxon>
        <taxon>Endopterygota</taxon>
        <taxon>Hymenoptera</taxon>
        <taxon>Apocrita</taxon>
        <taxon>Aculeata</taxon>
        <taxon>Vespoidea</taxon>
        <taxon>Vespidae</taxon>
        <taxon>Vespinae</taxon>
        <taxon>Vespula</taxon>
    </lineage>
</organism>
<evidence type="ECO:0000313" key="1">
    <source>
        <dbReference type="EMBL" id="KAL2719727.1"/>
    </source>
</evidence>
<protein>
    <submittedName>
        <fullName evidence="1">Uncharacterized protein</fullName>
    </submittedName>
</protein>
<reference evidence="1 2" key="1">
    <citation type="journal article" date="2024" name="Ann. Entomol. Soc. Am.">
        <title>Genomic analyses of the southern and eastern yellowjacket wasps (Hymenoptera: Vespidae) reveal evolutionary signatures of social life.</title>
        <authorList>
            <person name="Catto M.A."/>
            <person name="Caine P.B."/>
            <person name="Orr S.E."/>
            <person name="Hunt B.G."/>
            <person name="Goodisman M.A.D."/>
        </authorList>
    </citation>
    <scope>NUCLEOTIDE SEQUENCE [LARGE SCALE GENOMIC DNA]</scope>
    <source>
        <strain evidence="1">232</strain>
        <tissue evidence="1">Head and thorax</tissue>
    </source>
</reference>
<keyword evidence="2" id="KW-1185">Reference proteome</keyword>
<accession>A0ABD2AGH1</accession>
<dbReference type="AlphaFoldDB" id="A0ABD2AGH1"/>